<proteinExistence type="predicted"/>
<keyword evidence="2" id="KW-1185">Reference proteome</keyword>
<evidence type="ECO:0000313" key="2">
    <source>
        <dbReference type="Proteomes" id="UP001364472"/>
    </source>
</evidence>
<organism evidence="1 2">
    <name type="scientific">Denitratimonas tolerans</name>
    <dbReference type="NCBI Taxonomy" id="1338420"/>
    <lineage>
        <taxon>Bacteria</taxon>
        <taxon>Pseudomonadati</taxon>
        <taxon>Pseudomonadota</taxon>
        <taxon>Gammaproteobacteria</taxon>
        <taxon>Lysobacterales</taxon>
        <taxon>Lysobacteraceae</taxon>
        <taxon>Denitratimonas</taxon>
    </lineage>
</organism>
<reference evidence="1 2" key="1">
    <citation type="journal article" date="2016" name="Antonie Van Leeuwenhoek">
        <title>Denitratimonas tolerans gen. nov., sp. nov., a denitrifying bacterium isolated from a bioreactor for tannery wastewater treatment.</title>
        <authorList>
            <person name="Han S.I."/>
            <person name="Kim J.O."/>
            <person name="Lee Y.R."/>
            <person name="Ekpeghere K.I."/>
            <person name="Koh S.C."/>
            <person name="Whang K.S."/>
        </authorList>
    </citation>
    <scope>NUCLEOTIDE SEQUENCE [LARGE SCALE GENOMIC DNA]</scope>
    <source>
        <strain evidence="1 2">KACC 17565</strain>
    </source>
</reference>
<dbReference type="EMBL" id="JBBDHC010000008">
    <property type="protein sequence ID" value="MEJ1249475.1"/>
    <property type="molecule type" value="Genomic_DNA"/>
</dbReference>
<gene>
    <name evidence="1" type="ORF">WB794_07295</name>
</gene>
<sequence length="40" mass="4543">MLFVKIEVIRTLRKETSRFDGFAAAQGARRSGREICATTR</sequence>
<comment type="caution">
    <text evidence="1">The sequence shown here is derived from an EMBL/GenBank/DDBJ whole genome shotgun (WGS) entry which is preliminary data.</text>
</comment>
<dbReference type="Proteomes" id="UP001364472">
    <property type="component" value="Unassembled WGS sequence"/>
</dbReference>
<dbReference type="AlphaFoldDB" id="A0AAW9R0M5"/>
<accession>A0AAW9R0M5</accession>
<evidence type="ECO:0000313" key="1">
    <source>
        <dbReference type="EMBL" id="MEJ1249475.1"/>
    </source>
</evidence>
<dbReference type="RefSeq" id="WP_337335190.1">
    <property type="nucleotide sequence ID" value="NZ_JBBDHC010000008.1"/>
</dbReference>
<name>A0AAW9R0M5_9GAMM</name>
<protein>
    <submittedName>
        <fullName evidence="1">Uncharacterized protein</fullName>
    </submittedName>
</protein>